<evidence type="ECO:0000256" key="1">
    <source>
        <dbReference type="SAM" id="MobiDB-lite"/>
    </source>
</evidence>
<name>A0ABP0PUV8_9DINO</name>
<accession>A0ABP0PUV8</accession>
<evidence type="ECO:0000313" key="3">
    <source>
        <dbReference type="Proteomes" id="UP001642464"/>
    </source>
</evidence>
<comment type="caution">
    <text evidence="2">The sequence shown here is derived from an EMBL/GenBank/DDBJ whole genome shotgun (WGS) entry which is preliminary data.</text>
</comment>
<organism evidence="2 3">
    <name type="scientific">Durusdinium trenchii</name>
    <dbReference type="NCBI Taxonomy" id="1381693"/>
    <lineage>
        <taxon>Eukaryota</taxon>
        <taxon>Sar</taxon>
        <taxon>Alveolata</taxon>
        <taxon>Dinophyceae</taxon>
        <taxon>Suessiales</taxon>
        <taxon>Symbiodiniaceae</taxon>
        <taxon>Durusdinium</taxon>
    </lineage>
</organism>
<proteinExistence type="predicted"/>
<sequence>MPWLENTLAGLNGGLRRVDNELIIAWVPYPCAGVVSASKQHFCLSQITSMASHFPKSFAAVLLLPNRVRPAVVSFLPETVYGSRSAFHEVLLVTSNDKNNAVWKSKFFKSGIVGGVKMLQRADMLKLPKETYGSEKRFTPGQEQKQHMGGISIVSSIIEGLAPANSKPATVIVDLLGYDGWTGVYALQQIAAGTLSLPGFPDFKKAVAPAPQPSYSVCIGVAESLVVKQCLVEQWEKKDDFGAELKTLLTDHNQEFNPRGIKRGSEATGASTSPRPAKKLCIPNEPMSLDEFESKFEDRLDLPSGHWTLTLTSGSLFLHSNEDYVVPEHEELCGFGSGDFAKQAEAADVMGDCAGRWVLYDLSGTAADKLAILEHSKKLPEHLRELDIYNKVGI</sequence>
<keyword evidence="3" id="KW-1185">Reference proteome</keyword>
<reference evidence="2 3" key="1">
    <citation type="submission" date="2024-02" db="EMBL/GenBank/DDBJ databases">
        <authorList>
            <person name="Chen Y."/>
            <person name="Shah S."/>
            <person name="Dougan E. K."/>
            <person name="Thang M."/>
            <person name="Chan C."/>
        </authorList>
    </citation>
    <scope>NUCLEOTIDE SEQUENCE [LARGE SCALE GENOMIC DNA]</scope>
</reference>
<evidence type="ECO:0000313" key="2">
    <source>
        <dbReference type="EMBL" id="CAK9079561.1"/>
    </source>
</evidence>
<dbReference type="Proteomes" id="UP001642464">
    <property type="component" value="Unassembled WGS sequence"/>
</dbReference>
<protein>
    <submittedName>
        <fullName evidence="2">Uncharacterized protein</fullName>
    </submittedName>
</protein>
<gene>
    <name evidence="2" type="ORF">SCF082_LOCUS37963</name>
</gene>
<feature type="region of interest" description="Disordered" evidence="1">
    <location>
        <begin position="256"/>
        <end position="280"/>
    </location>
</feature>
<dbReference type="EMBL" id="CAXAMM010038623">
    <property type="protein sequence ID" value="CAK9079561.1"/>
    <property type="molecule type" value="Genomic_DNA"/>
</dbReference>